<reference evidence="1" key="1">
    <citation type="submission" date="2022-07" db="EMBL/GenBank/DDBJ databases">
        <title>Faecal culturing of patients with breast cancer.</title>
        <authorList>
            <person name="Teng N.M.Y."/>
            <person name="Kiu R."/>
            <person name="Evans R."/>
            <person name="Baker D.J."/>
            <person name="Zenner C."/>
            <person name="Robinson S.D."/>
            <person name="Hall L.J."/>
        </authorList>
    </citation>
    <scope>NUCLEOTIDE SEQUENCE</scope>
    <source>
        <strain evidence="1">LH1062</strain>
    </source>
</reference>
<evidence type="ECO:0000313" key="2">
    <source>
        <dbReference type="Proteomes" id="UP001060112"/>
    </source>
</evidence>
<proteinExistence type="predicted"/>
<evidence type="ECO:0000313" key="1">
    <source>
        <dbReference type="EMBL" id="UTY40928.1"/>
    </source>
</evidence>
<dbReference type="RefSeq" id="WP_290142409.1">
    <property type="nucleotide sequence ID" value="NZ_CP101620.1"/>
</dbReference>
<sequence length="154" mass="17612">MDVSSSLVEMPVSFLCTIVEIDGVERLKCKDILTKKELKRFHPDLGAFLEQALGYMPSIQNNATINGNRTIKELKQQEDLSFKKSLENIYKHNEATQNIIDEANHIDYNLSGLLEKTRTLKKCNQIIDGLKHSLNQYQKEVLGLTHLVTIQKKN</sequence>
<protein>
    <submittedName>
        <fullName evidence="1">Uncharacterized protein</fullName>
    </submittedName>
</protein>
<dbReference type="Proteomes" id="UP001060112">
    <property type="component" value="Chromosome"/>
</dbReference>
<name>A0ABY5I6E8_9FIRM</name>
<organism evidence="1 2">
    <name type="scientific">Allocoprobacillus halotolerans</name>
    <dbReference type="NCBI Taxonomy" id="2944914"/>
    <lineage>
        <taxon>Bacteria</taxon>
        <taxon>Bacillati</taxon>
        <taxon>Bacillota</taxon>
        <taxon>Erysipelotrichia</taxon>
        <taxon>Erysipelotrichales</taxon>
        <taxon>Erysipelotrichaceae</taxon>
        <taxon>Allocoprobacillus</taxon>
    </lineage>
</organism>
<accession>A0ABY5I6E8</accession>
<dbReference type="EMBL" id="CP101620">
    <property type="protein sequence ID" value="UTY40928.1"/>
    <property type="molecule type" value="Genomic_DNA"/>
</dbReference>
<keyword evidence="2" id="KW-1185">Reference proteome</keyword>
<gene>
    <name evidence="1" type="ORF">NMU03_01885</name>
</gene>